<keyword evidence="5 11" id="KW-0812">Transmembrane</keyword>
<protein>
    <submittedName>
        <fullName evidence="12">Uncharacterized protein</fullName>
    </submittedName>
</protein>
<proteinExistence type="inferred from homology"/>
<keyword evidence="13" id="KW-1185">Reference proteome</keyword>
<evidence type="ECO:0000256" key="11">
    <source>
        <dbReference type="RuleBase" id="RU003848"/>
    </source>
</evidence>
<keyword evidence="6 11" id="KW-0375">Hydrogen ion transport</keyword>
<keyword evidence="9" id="KW-0472">Membrane</keyword>
<dbReference type="PANTHER" id="PTHR33445:SF2">
    <property type="entry name" value="ATP SYNTHASE SUBUNIT B', CHLOROPLASTIC"/>
    <property type="match status" value="1"/>
</dbReference>
<keyword evidence="3 11" id="KW-0813">Transport</keyword>
<gene>
    <name evidence="12" type="ORF">HaLaN_23524</name>
</gene>
<dbReference type="CDD" id="cd06503">
    <property type="entry name" value="ATP-synt_Fo_b"/>
    <property type="match status" value="1"/>
</dbReference>
<name>A0A699ZSB1_HAELA</name>
<dbReference type="InterPro" id="IPR002146">
    <property type="entry name" value="ATP_synth_b/b'su_bac/chlpt"/>
</dbReference>
<evidence type="ECO:0000256" key="4">
    <source>
        <dbReference type="ARBA" id="ARBA00022547"/>
    </source>
</evidence>
<evidence type="ECO:0000256" key="9">
    <source>
        <dbReference type="ARBA" id="ARBA00023136"/>
    </source>
</evidence>
<comment type="similarity">
    <text evidence="2 11">Belongs to the ATPase B chain family.</text>
</comment>
<comment type="subcellular location">
    <subcellularLocation>
        <location evidence="1">Membrane</location>
        <topology evidence="1">Single-pass membrane protein</topology>
    </subcellularLocation>
</comment>
<evidence type="ECO:0000256" key="5">
    <source>
        <dbReference type="ARBA" id="ARBA00022692"/>
    </source>
</evidence>
<dbReference type="GO" id="GO:0046961">
    <property type="term" value="F:proton-transporting ATPase activity, rotational mechanism"/>
    <property type="evidence" value="ECO:0007669"/>
    <property type="project" value="TreeGrafter"/>
</dbReference>
<keyword evidence="8 11" id="KW-0406">Ion transport</keyword>
<keyword evidence="7" id="KW-1133">Transmembrane helix</keyword>
<comment type="function">
    <text evidence="10">F(1)F(0) ATP synthase produces ATP from ADP in the presence of a proton or sodium gradient. F-type ATPases consist of two structural domains, F(1) containing the extramembraneous catalytic core and F(0) containing the membrane proton channel, linked together by a central stalk and a peripheral stalk. During catalysis, ATP synthesis in the catalytic domain of F(1) is coupled via a rotary mechanism of the central stalk subunits to proton translocation.</text>
</comment>
<evidence type="ECO:0000256" key="3">
    <source>
        <dbReference type="ARBA" id="ARBA00022448"/>
    </source>
</evidence>
<dbReference type="InterPro" id="IPR050059">
    <property type="entry name" value="ATP_synthase_B_chain"/>
</dbReference>
<dbReference type="GO" id="GO:0045259">
    <property type="term" value="C:proton-transporting ATP synthase complex"/>
    <property type="evidence" value="ECO:0007669"/>
    <property type="project" value="UniProtKB-KW"/>
</dbReference>
<dbReference type="AlphaFoldDB" id="A0A699ZSB1"/>
<evidence type="ECO:0000256" key="7">
    <source>
        <dbReference type="ARBA" id="ARBA00022989"/>
    </source>
</evidence>
<evidence type="ECO:0000256" key="1">
    <source>
        <dbReference type="ARBA" id="ARBA00004167"/>
    </source>
</evidence>
<evidence type="ECO:0000256" key="2">
    <source>
        <dbReference type="ARBA" id="ARBA00005513"/>
    </source>
</evidence>
<sequence>MVFLEKTWFTPVGKVLDERDALIRSKLGSVKDNSGDVDRLAAEAQAILKAARSEVTDMVNSQKNAKQAELDKRYNEAKLKITKEVEVSIAAMEKESQAMLAKLDAQVDKMSDEVLKRVLPSSVRI</sequence>
<evidence type="ECO:0000313" key="13">
    <source>
        <dbReference type="Proteomes" id="UP000485058"/>
    </source>
</evidence>
<evidence type="ECO:0000256" key="6">
    <source>
        <dbReference type="ARBA" id="ARBA00022781"/>
    </source>
</evidence>
<organism evidence="12 13">
    <name type="scientific">Haematococcus lacustris</name>
    <name type="common">Green alga</name>
    <name type="synonym">Haematococcus pluvialis</name>
    <dbReference type="NCBI Taxonomy" id="44745"/>
    <lineage>
        <taxon>Eukaryota</taxon>
        <taxon>Viridiplantae</taxon>
        <taxon>Chlorophyta</taxon>
        <taxon>core chlorophytes</taxon>
        <taxon>Chlorophyceae</taxon>
        <taxon>CS clade</taxon>
        <taxon>Chlamydomonadales</taxon>
        <taxon>Haematococcaceae</taxon>
        <taxon>Haematococcus</taxon>
    </lineage>
</organism>
<dbReference type="EMBL" id="BLLF01002844">
    <property type="protein sequence ID" value="GFH25543.1"/>
    <property type="molecule type" value="Genomic_DNA"/>
</dbReference>
<keyword evidence="4 11" id="KW-0138">CF(0)</keyword>
<reference evidence="12 13" key="1">
    <citation type="submission" date="2020-02" db="EMBL/GenBank/DDBJ databases">
        <title>Draft genome sequence of Haematococcus lacustris strain NIES-144.</title>
        <authorList>
            <person name="Morimoto D."/>
            <person name="Nakagawa S."/>
            <person name="Yoshida T."/>
            <person name="Sawayama S."/>
        </authorList>
    </citation>
    <scope>NUCLEOTIDE SEQUENCE [LARGE SCALE GENOMIC DNA]</scope>
    <source>
        <strain evidence="12 13">NIES-144</strain>
    </source>
</reference>
<feature type="non-terminal residue" evidence="12">
    <location>
        <position position="1"/>
    </location>
</feature>
<dbReference type="Proteomes" id="UP000485058">
    <property type="component" value="Unassembled WGS sequence"/>
</dbReference>
<evidence type="ECO:0000313" key="12">
    <source>
        <dbReference type="EMBL" id="GFH25543.1"/>
    </source>
</evidence>
<evidence type="ECO:0000256" key="10">
    <source>
        <dbReference type="ARBA" id="ARBA00025198"/>
    </source>
</evidence>
<comment type="caution">
    <text evidence="12">The sequence shown here is derived from an EMBL/GenBank/DDBJ whole genome shotgun (WGS) entry which is preliminary data.</text>
</comment>
<dbReference type="Pfam" id="PF00430">
    <property type="entry name" value="ATP-synt_B"/>
    <property type="match status" value="1"/>
</dbReference>
<dbReference type="GO" id="GO:0015986">
    <property type="term" value="P:proton motive force-driven ATP synthesis"/>
    <property type="evidence" value="ECO:0007669"/>
    <property type="project" value="InterPro"/>
</dbReference>
<evidence type="ECO:0000256" key="8">
    <source>
        <dbReference type="ARBA" id="ARBA00023065"/>
    </source>
</evidence>
<accession>A0A699ZSB1</accession>
<dbReference type="PANTHER" id="PTHR33445">
    <property type="entry name" value="ATP SYNTHASE SUBUNIT B', CHLOROPLASTIC"/>
    <property type="match status" value="1"/>
</dbReference>